<accession>A0A7G9FW54</accession>
<name>A0A7G9FW54_9FIRM</name>
<keyword evidence="3" id="KW-1185">Reference proteome</keyword>
<dbReference type="AlphaFoldDB" id="A0A7G9FW54"/>
<evidence type="ECO:0000313" key="3">
    <source>
        <dbReference type="Proteomes" id="UP000515981"/>
    </source>
</evidence>
<gene>
    <name evidence="2" type="ORF">H9Q77_01010</name>
</gene>
<evidence type="ECO:0000256" key="1">
    <source>
        <dbReference type="SAM" id="MobiDB-lite"/>
    </source>
</evidence>
<dbReference type="EMBL" id="CP060633">
    <property type="protein sequence ID" value="QNM02786.1"/>
    <property type="molecule type" value="Genomic_DNA"/>
</dbReference>
<feature type="region of interest" description="Disordered" evidence="1">
    <location>
        <begin position="1"/>
        <end position="50"/>
    </location>
</feature>
<organism evidence="2 3">
    <name type="scientific">Simiaoa sunii</name>
    <dbReference type="NCBI Taxonomy" id="2763672"/>
    <lineage>
        <taxon>Bacteria</taxon>
        <taxon>Bacillati</taxon>
        <taxon>Bacillota</taxon>
        <taxon>Clostridia</taxon>
        <taxon>Lachnospirales</taxon>
        <taxon>Lachnospiraceae</taxon>
        <taxon>Simiaoa</taxon>
    </lineage>
</organism>
<proteinExistence type="predicted"/>
<dbReference type="KEGG" id="ssun:H9Q77_01010"/>
<reference evidence="2 3" key="1">
    <citation type="submission" date="2020-08" db="EMBL/GenBank/DDBJ databases">
        <authorList>
            <person name="Liu C."/>
            <person name="Sun Q."/>
        </authorList>
    </citation>
    <scope>NUCLEOTIDE SEQUENCE [LARGE SCALE GENOMIC DNA]</scope>
    <source>
        <strain evidence="2 3">NSJ-8</strain>
    </source>
</reference>
<dbReference type="Proteomes" id="UP000515981">
    <property type="component" value="Chromosome"/>
</dbReference>
<sequence length="50" mass="5496">MGQKSHGAGESAEEADTQKQLVEGKGRTFSHDSYLMTESVGKSICEQHRE</sequence>
<evidence type="ECO:0000313" key="2">
    <source>
        <dbReference type="EMBL" id="QNM02786.1"/>
    </source>
</evidence>
<protein>
    <submittedName>
        <fullName evidence="2">Uncharacterized protein</fullName>
    </submittedName>
</protein>